<dbReference type="GO" id="GO:0009244">
    <property type="term" value="P:lipopolysaccharide core region biosynthetic process"/>
    <property type="evidence" value="ECO:0007669"/>
    <property type="project" value="TreeGrafter"/>
</dbReference>
<name>A0A538TD35_UNCEI</name>
<gene>
    <name evidence="3" type="ORF">E6K77_09970</name>
</gene>
<dbReference type="Proteomes" id="UP000317366">
    <property type="component" value="Unassembled WGS sequence"/>
</dbReference>
<evidence type="ECO:0000256" key="1">
    <source>
        <dbReference type="ARBA" id="ARBA00022676"/>
    </source>
</evidence>
<evidence type="ECO:0000256" key="2">
    <source>
        <dbReference type="ARBA" id="ARBA00022679"/>
    </source>
</evidence>
<organism evidence="3 4">
    <name type="scientific">Eiseniibacteriota bacterium</name>
    <dbReference type="NCBI Taxonomy" id="2212470"/>
    <lineage>
        <taxon>Bacteria</taxon>
        <taxon>Candidatus Eiseniibacteriota</taxon>
    </lineage>
</organism>
<dbReference type="PANTHER" id="PTHR30160">
    <property type="entry name" value="TETRAACYLDISACCHARIDE 4'-KINASE-RELATED"/>
    <property type="match status" value="1"/>
</dbReference>
<evidence type="ECO:0000313" key="4">
    <source>
        <dbReference type="Proteomes" id="UP000317366"/>
    </source>
</evidence>
<dbReference type="GO" id="GO:0008713">
    <property type="term" value="F:ADP-heptose-lipopolysaccharide heptosyltransferase activity"/>
    <property type="evidence" value="ECO:0007669"/>
    <property type="project" value="TreeGrafter"/>
</dbReference>
<keyword evidence="1" id="KW-0328">Glycosyltransferase</keyword>
<dbReference type="EMBL" id="VBOX01000099">
    <property type="protein sequence ID" value="TMQ61541.1"/>
    <property type="molecule type" value="Genomic_DNA"/>
</dbReference>
<evidence type="ECO:0000313" key="3">
    <source>
        <dbReference type="EMBL" id="TMQ61541.1"/>
    </source>
</evidence>
<sequence length="365" mass="39611">MWRGPRVPGVDERGGNRPAVPTPRRVLVTRLRRIGDAILVLPVIEALHERFPSCSIDFLAEEAPAQAAANHPAIDRVLVLDRTLGSLLPASPRLLWGLRRRGYDWVIDLYGNPRSALLAAWTGAPVRVGPARRARRRLYTHVVQPVSEPISAIAHHLRSLEAVGMTPALRPPRITLTEREREQGRARLESALPAGAPRVGIHAGNRWPAKRWPEERFTALVRALPRIGARALVLAGPGEEALARRIAAGGGAGLDAPVIGGLPLRDYWSVIAALDVLVTVDGSPIHAGPALQVPTVGILGPTEPEIWFPYQASDGHQLLSREIWCRPCHRHECARMDCLDWISVGDALQAVARALAHAGGARAIA</sequence>
<proteinExistence type="predicted"/>
<accession>A0A538TD35</accession>
<reference evidence="3 4" key="1">
    <citation type="journal article" date="2019" name="Nat. Microbiol.">
        <title>Mediterranean grassland soil C-N compound turnover is dependent on rainfall and depth, and is mediated by genomically divergent microorganisms.</title>
        <authorList>
            <person name="Diamond S."/>
            <person name="Andeer P.F."/>
            <person name="Li Z."/>
            <person name="Crits-Christoph A."/>
            <person name="Burstein D."/>
            <person name="Anantharaman K."/>
            <person name="Lane K.R."/>
            <person name="Thomas B.C."/>
            <person name="Pan C."/>
            <person name="Northen T.R."/>
            <person name="Banfield J.F."/>
        </authorList>
    </citation>
    <scope>NUCLEOTIDE SEQUENCE [LARGE SCALE GENOMIC DNA]</scope>
    <source>
        <strain evidence="3">WS_7</strain>
    </source>
</reference>
<dbReference type="InterPro" id="IPR051199">
    <property type="entry name" value="LPS_LOS_Heptosyltrfase"/>
</dbReference>
<dbReference type="InterPro" id="IPR002201">
    <property type="entry name" value="Glyco_trans_9"/>
</dbReference>
<dbReference type="CDD" id="cd03789">
    <property type="entry name" value="GT9_LPS_heptosyltransferase"/>
    <property type="match status" value="1"/>
</dbReference>
<dbReference type="Pfam" id="PF01075">
    <property type="entry name" value="Glyco_transf_9"/>
    <property type="match status" value="1"/>
</dbReference>
<dbReference type="Gene3D" id="3.40.50.2000">
    <property type="entry name" value="Glycogen Phosphorylase B"/>
    <property type="match status" value="2"/>
</dbReference>
<dbReference type="PANTHER" id="PTHR30160:SF1">
    <property type="entry name" value="LIPOPOLYSACCHARIDE 1,2-N-ACETYLGLUCOSAMINETRANSFERASE-RELATED"/>
    <property type="match status" value="1"/>
</dbReference>
<protein>
    <submittedName>
        <fullName evidence="3">Glycosyltransferase family 9 protein</fullName>
    </submittedName>
</protein>
<keyword evidence="2 3" id="KW-0808">Transferase</keyword>
<dbReference type="GO" id="GO:0005829">
    <property type="term" value="C:cytosol"/>
    <property type="evidence" value="ECO:0007669"/>
    <property type="project" value="TreeGrafter"/>
</dbReference>
<dbReference type="SUPFAM" id="SSF53756">
    <property type="entry name" value="UDP-Glycosyltransferase/glycogen phosphorylase"/>
    <property type="match status" value="1"/>
</dbReference>
<dbReference type="AlphaFoldDB" id="A0A538TD35"/>
<comment type="caution">
    <text evidence="3">The sequence shown here is derived from an EMBL/GenBank/DDBJ whole genome shotgun (WGS) entry which is preliminary data.</text>
</comment>